<dbReference type="EMBL" id="CM004392">
    <property type="protein sequence ID" value="OAY47346.1"/>
    <property type="molecule type" value="Genomic_DNA"/>
</dbReference>
<protein>
    <submittedName>
        <fullName evidence="1">Uncharacterized protein</fullName>
    </submittedName>
</protein>
<reference evidence="1" key="1">
    <citation type="submission" date="2016-02" db="EMBL/GenBank/DDBJ databases">
        <title>WGS assembly of Manihot esculenta.</title>
        <authorList>
            <person name="Bredeson J.V."/>
            <person name="Prochnik S.E."/>
            <person name="Lyons J.B."/>
            <person name="Schmutz J."/>
            <person name="Grimwood J."/>
            <person name="Vrebalov J."/>
            <person name="Bart R.S."/>
            <person name="Amuge T."/>
            <person name="Ferguson M.E."/>
            <person name="Green R."/>
            <person name="Putnam N."/>
            <person name="Stites J."/>
            <person name="Rounsley S."/>
            <person name="Rokhsar D.S."/>
        </authorList>
    </citation>
    <scope>NUCLEOTIDE SEQUENCE [LARGE SCALE GENOMIC DNA]</scope>
    <source>
        <tissue evidence="1">Leaf</tissue>
    </source>
</reference>
<accession>A0A2C9VNL4</accession>
<sequence length="44" mass="5116">MQLCWLSLAQLGKLENVVRGLWHLRERTNGKVSTSFPGKLSFWQ</sequence>
<name>A0A2C9VNL4_MANES</name>
<gene>
    <name evidence="1" type="ORF">MANES_06G072100</name>
</gene>
<organism evidence="1">
    <name type="scientific">Manihot esculenta</name>
    <name type="common">Cassava</name>
    <name type="synonym">Jatropha manihot</name>
    <dbReference type="NCBI Taxonomy" id="3983"/>
    <lineage>
        <taxon>Eukaryota</taxon>
        <taxon>Viridiplantae</taxon>
        <taxon>Streptophyta</taxon>
        <taxon>Embryophyta</taxon>
        <taxon>Tracheophyta</taxon>
        <taxon>Spermatophyta</taxon>
        <taxon>Magnoliopsida</taxon>
        <taxon>eudicotyledons</taxon>
        <taxon>Gunneridae</taxon>
        <taxon>Pentapetalae</taxon>
        <taxon>rosids</taxon>
        <taxon>fabids</taxon>
        <taxon>Malpighiales</taxon>
        <taxon>Euphorbiaceae</taxon>
        <taxon>Crotonoideae</taxon>
        <taxon>Manihoteae</taxon>
        <taxon>Manihot</taxon>
    </lineage>
</organism>
<proteinExistence type="predicted"/>
<dbReference type="AlphaFoldDB" id="A0A2C9VNL4"/>
<evidence type="ECO:0000313" key="1">
    <source>
        <dbReference type="EMBL" id="OAY47346.1"/>
    </source>
</evidence>